<name>A0ABQ2VGY9_9ACTN</name>
<feature type="region of interest" description="Disordered" evidence="1">
    <location>
        <begin position="45"/>
        <end position="79"/>
    </location>
</feature>
<dbReference type="Proteomes" id="UP000654471">
    <property type="component" value="Unassembled WGS sequence"/>
</dbReference>
<comment type="caution">
    <text evidence="2">The sequence shown here is derived from an EMBL/GenBank/DDBJ whole genome shotgun (WGS) entry which is preliminary data.</text>
</comment>
<evidence type="ECO:0000313" key="3">
    <source>
        <dbReference type="Proteomes" id="UP000654471"/>
    </source>
</evidence>
<gene>
    <name evidence="2" type="ORF">GCM10010211_58680</name>
</gene>
<accession>A0ABQ2VGY9</accession>
<protein>
    <submittedName>
        <fullName evidence="2">Uncharacterized protein</fullName>
    </submittedName>
</protein>
<evidence type="ECO:0000256" key="1">
    <source>
        <dbReference type="SAM" id="MobiDB-lite"/>
    </source>
</evidence>
<reference evidence="3" key="1">
    <citation type="journal article" date="2019" name="Int. J. Syst. Evol. Microbiol.">
        <title>The Global Catalogue of Microorganisms (GCM) 10K type strain sequencing project: providing services to taxonomists for standard genome sequencing and annotation.</title>
        <authorList>
            <consortium name="The Broad Institute Genomics Platform"/>
            <consortium name="The Broad Institute Genome Sequencing Center for Infectious Disease"/>
            <person name="Wu L."/>
            <person name="Ma J."/>
        </authorList>
    </citation>
    <scope>NUCLEOTIDE SEQUENCE [LARGE SCALE GENOMIC DNA]</scope>
    <source>
        <strain evidence="3">JCM 3399</strain>
    </source>
</reference>
<sequence length="79" mass="8319">MVAAQAARRGQAELSLVGVVSVVARAHHDAVGMRVSTAVLAAPEEADQAGHRRGGQGTPCSYREPTSWRWTSPPVRGAE</sequence>
<keyword evidence="3" id="KW-1185">Reference proteome</keyword>
<dbReference type="EMBL" id="BMRP01000025">
    <property type="protein sequence ID" value="GGU84885.1"/>
    <property type="molecule type" value="Genomic_DNA"/>
</dbReference>
<organism evidence="2 3">
    <name type="scientific">Streptomyces albospinus</name>
    <dbReference type="NCBI Taxonomy" id="285515"/>
    <lineage>
        <taxon>Bacteria</taxon>
        <taxon>Bacillati</taxon>
        <taxon>Actinomycetota</taxon>
        <taxon>Actinomycetes</taxon>
        <taxon>Kitasatosporales</taxon>
        <taxon>Streptomycetaceae</taxon>
        <taxon>Streptomyces</taxon>
    </lineage>
</organism>
<evidence type="ECO:0000313" key="2">
    <source>
        <dbReference type="EMBL" id="GGU84885.1"/>
    </source>
</evidence>
<proteinExistence type="predicted"/>